<feature type="domain" description="TGF-beta family profile" evidence="5">
    <location>
        <begin position="91"/>
        <end position="204"/>
    </location>
</feature>
<evidence type="ECO:0000256" key="1">
    <source>
        <dbReference type="ARBA" id="ARBA00004613"/>
    </source>
</evidence>
<feature type="signal peptide" evidence="4">
    <location>
        <begin position="1"/>
        <end position="19"/>
    </location>
</feature>
<evidence type="ECO:0000259" key="5">
    <source>
        <dbReference type="PROSITE" id="PS51362"/>
    </source>
</evidence>
<comment type="similarity">
    <text evidence="3">Belongs to the TGF-beta family.</text>
</comment>
<comment type="subcellular location">
    <subcellularLocation>
        <location evidence="1">Secreted</location>
    </subcellularLocation>
</comment>
<dbReference type="PROSITE" id="PS51362">
    <property type="entry name" value="TGF_BETA_2"/>
    <property type="match status" value="1"/>
</dbReference>
<dbReference type="InterPro" id="IPR029034">
    <property type="entry name" value="Cystine-knot_cytokine"/>
</dbReference>
<keyword evidence="4" id="KW-0732">Signal</keyword>
<dbReference type="CDD" id="cd19379">
    <property type="entry name" value="TGF_beta_GSDF"/>
    <property type="match status" value="1"/>
</dbReference>
<evidence type="ECO:0000313" key="6">
    <source>
        <dbReference type="EMBL" id="ALG62631.1"/>
    </source>
</evidence>
<accession>A0A188WCL0</accession>
<dbReference type="Pfam" id="PF00019">
    <property type="entry name" value="TGF_beta"/>
    <property type="match status" value="1"/>
</dbReference>
<reference evidence="6" key="1">
    <citation type="submission" date="2015-07" db="EMBL/GenBank/DDBJ databases">
        <title>Dynamic expression of gsdf in ricefield eel gonad during sex transformation.</title>
        <authorList>
            <person name="Guan G."/>
        </authorList>
    </citation>
    <scope>NUCLEOTIDE SEQUENCE</scope>
</reference>
<proteinExistence type="evidence at transcript level"/>
<keyword evidence="3" id="KW-0339">Growth factor</keyword>
<evidence type="ECO:0000256" key="3">
    <source>
        <dbReference type="RuleBase" id="RU000354"/>
    </source>
</evidence>
<evidence type="ECO:0000256" key="2">
    <source>
        <dbReference type="ARBA" id="ARBA00022525"/>
    </source>
</evidence>
<dbReference type="GO" id="GO:0005576">
    <property type="term" value="C:extracellular region"/>
    <property type="evidence" value="ECO:0007669"/>
    <property type="project" value="UniProtKB-SubCell"/>
</dbReference>
<name>A0A188WCL0_MONAL</name>
<dbReference type="AlphaFoldDB" id="A0A188WCL0"/>
<dbReference type="GO" id="GO:0008083">
    <property type="term" value="F:growth factor activity"/>
    <property type="evidence" value="ECO:0007669"/>
    <property type="project" value="UniProtKB-KW"/>
</dbReference>
<keyword evidence="2" id="KW-0964">Secreted</keyword>
<dbReference type="Gene3D" id="2.10.90.10">
    <property type="entry name" value="Cystine-knot cytokines"/>
    <property type="match status" value="1"/>
</dbReference>
<protein>
    <submittedName>
        <fullName evidence="6">Gonadal soma derived factor</fullName>
    </submittedName>
</protein>
<feature type="chain" id="PRO_5008247349" evidence="4">
    <location>
        <begin position="20"/>
        <end position="214"/>
    </location>
</feature>
<sequence length="214" mass="23032">MSFVFIVTMMLLGSSVVTAFVLQPSKDKPTTAPVSYDRCHGESLQSIRKGLLRGLNLQTEPRLPVGGLDRVREQWKSTFHTISQSAKDTAVPVVSGDSVSADGGNSTGLRCCPMASEIFMSELGWDSWVIHPASLSIVQCALCNPEQNTVQCPSSHTDAQDADSQTLVPCCQSTSQEMVPIVYMDESNSLVISSVQVTRSCGCGLGNIQELSEE</sequence>
<organism evidence="6">
    <name type="scientific">Monopterus albus</name>
    <name type="common">Swamp eel</name>
    <dbReference type="NCBI Taxonomy" id="43700"/>
    <lineage>
        <taxon>Eukaryota</taxon>
        <taxon>Metazoa</taxon>
        <taxon>Chordata</taxon>
        <taxon>Craniata</taxon>
        <taxon>Vertebrata</taxon>
        <taxon>Euteleostomi</taxon>
        <taxon>Actinopterygii</taxon>
        <taxon>Neopterygii</taxon>
        <taxon>Teleostei</taxon>
        <taxon>Neoteleostei</taxon>
        <taxon>Acanthomorphata</taxon>
        <taxon>Anabantaria</taxon>
        <taxon>Synbranchiformes</taxon>
        <taxon>Synbranchidae</taxon>
        <taxon>Monopterus</taxon>
    </lineage>
</organism>
<dbReference type="SUPFAM" id="SSF57501">
    <property type="entry name" value="Cystine-knot cytokines"/>
    <property type="match status" value="1"/>
</dbReference>
<dbReference type="InterPro" id="IPR001839">
    <property type="entry name" value="TGF-b_C"/>
</dbReference>
<dbReference type="EMBL" id="KT246484">
    <property type="protein sequence ID" value="ALG62631.1"/>
    <property type="molecule type" value="mRNA"/>
</dbReference>
<dbReference type="SMART" id="SM00204">
    <property type="entry name" value="TGFB"/>
    <property type="match status" value="1"/>
</dbReference>
<evidence type="ECO:0000256" key="4">
    <source>
        <dbReference type="SAM" id="SignalP"/>
    </source>
</evidence>